<dbReference type="PANTHER" id="PTHR42044">
    <property type="entry name" value="DUF676 DOMAIN-CONTAINING PROTEIN-RELATED"/>
    <property type="match status" value="1"/>
</dbReference>
<dbReference type="EMBL" id="JBANMG010000010">
    <property type="protein sequence ID" value="KAK6948724.1"/>
    <property type="molecule type" value="Genomic_DNA"/>
</dbReference>
<keyword evidence="1" id="KW-0175">Coiled coil</keyword>
<dbReference type="Proteomes" id="UP001369815">
    <property type="component" value="Unassembled WGS sequence"/>
</dbReference>
<dbReference type="PANTHER" id="PTHR42044:SF2">
    <property type="entry name" value="DUF676 DOMAIN-CONTAINING PROTEIN"/>
    <property type="match status" value="1"/>
</dbReference>
<comment type="caution">
    <text evidence="2">The sequence shown here is derived from an EMBL/GenBank/DDBJ whole genome shotgun (WGS) entry which is preliminary data.</text>
</comment>
<protein>
    <submittedName>
        <fullName evidence="2">Uncharacterized protein</fullName>
    </submittedName>
</protein>
<sequence>MSLSLALALKDSALGTTPLSHQQTFMSLLKADAPYIASAIPRILQAISASIVNRRKEASWVELRVPGLVLLPWLGLQAISIGILIRYVNGGPQSPKFITKRFQDDISYSKEQHFDWFVVGGFMHDDRMCQELATRLTQIFGHDMHFFMAYRLGFLFDIMFFFLQRNTHIPTTRSVNIYNSVRASLLKPETKGVRILAHNTGALDVSWLLSRLCADFPPGSQLGKLQVFTFGAASTEMTLPLGHISFQRLEAGRDSLYPSVTHFAFTDDPFAQIGVLLGIRQRLEGRFVGSLYTIHTDTPVPAWFRLLPCSRRYTLDDYLGALLPDGNPRLGVLNQTCKIDRELSEMRELAALAQSLTNERLRTRRERLSWTALGAMADTMSGGYEGRDDRLHPFSLEEVRKEGRSLEGLRGYENNPFVNTLNDARHCMRSRKHAMRGKAMANTEALRVNTSKYSY</sequence>
<proteinExistence type="predicted"/>
<name>A0AAX6M8E9_9PEZI</name>
<organism evidence="2 3">
    <name type="scientific">Daldinia eschscholtzii</name>
    <dbReference type="NCBI Taxonomy" id="292717"/>
    <lineage>
        <taxon>Eukaryota</taxon>
        <taxon>Fungi</taxon>
        <taxon>Dikarya</taxon>
        <taxon>Ascomycota</taxon>
        <taxon>Pezizomycotina</taxon>
        <taxon>Sordariomycetes</taxon>
        <taxon>Xylariomycetidae</taxon>
        <taxon>Xylariales</taxon>
        <taxon>Hypoxylaceae</taxon>
        <taxon>Daldinia</taxon>
    </lineage>
</organism>
<feature type="coiled-coil region" evidence="1">
    <location>
        <begin position="339"/>
        <end position="366"/>
    </location>
</feature>
<gene>
    <name evidence="2" type="ORF">Daesc_010494</name>
</gene>
<accession>A0AAX6M8E9</accession>
<evidence type="ECO:0000313" key="3">
    <source>
        <dbReference type="Proteomes" id="UP001369815"/>
    </source>
</evidence>
<evidence type="ECO:0000256" key="1">
    <source>
        <dbReference type="SAM" id="Coils"/>
    </source>
</evidence>
<dbReference type="AlphaFoldDB" id="A0AAX6M8E9"/>
<keyword evidence="3" id="KW-1185">Reference proteome</keyword>
<evidence type="ECO:0000313" key="2">
    <source>
        <dbReference type="EMBL" id="KAK6948724.1"/>
    </source>
</evidence>
<reference evidence="2 3" key="1">
    <citation type="journal article" date="2024" name="Front Chem Biol">
        <title>Unveiling the potential of Daldinia eschscholtzii MFLUCC 19-0629 through bioactivity and bioinformatics studies for enhanced sustainable agriculture production.</title>
        <authorList>
            <person name="Brooks S."/>
            <person name="Weaver J.A."/>
            <person name="Klomchit A."/>
            <person name="Alharthi S.A."/>
            <person name="Onlamun T."/>
            <person name="Nurani R."/>
            <person name="Vong T.K."/>
            <person name="Alberti F."/>
            <person name="Greco C."/>
        </authorList>
    </citation>
    <scope>NUCLEOTIDE SEQUENCE [LARGE SCALE GENOMIC DNA]</scope>
    <source>
        <strain evidence="2">MFLUCC 19-0629</strain>
    </source>
</reference>